<sequence length="114" mass="12762">MMENLNVELLNEAQTHQEVLHQQLTQVIDPELGIDVLNLGLIYKLDLNKKGDCKVTMTLTSMGCPLADEIMNGVRFALLDCDPVEFVNIDLVFSPAWSTSHMSRYARISLGVRA</sequence>
<dbReference type="InterPro" id="IPR002744">
    <property type="entry name" value="MIP18-like"/>
</dbReference>
<evidence type="ECO:0000313" key="1">
    <source>
        <dbReference type="EMBL" id="RAN64117.1"/>
    </source>
</evidence>
<dbReference type="Pfam" id="PF01883">
    <property type="entry name" value="FeS_assembly_P"/>
    <property type="match status" value="1"/>
</dbReference>
<gene>
    <name evidence="1" type="ORF">B8A44_03360</name>
</gene>
<protein>
    <submittedName>
        <fullName evidence="1">Aromatic ring hydroxylase</fullName>
    </submittedName>
</protein>
<dbReference type="Proteomes" id="UP000249099">
    <property type="component" value="Unassembled WGS sequence"/>
</dbReference>
<comment type="caution">
    <text evidence="1">The sequence shown here is derived from an EMBL/GenBank/DDBJ whole genome shotgun (WGS) entry which is preliminary data.</text>
</comment>
<dbReference type="InterPro" id="IPR034904">
    <property type="entry name" value="FSCA_dom_sf"/>
</dbReference>
<organism evidence="1 2">
    <name type="scientific">Dolosigranulum pigrum</name>
    <dbReference type="NCBI Taxonomy" id="29394"/>
    <lineage>
        <taxon>Bacteria</taxon>
        <taxon>Bacillati</taxon>
        <taxon>Bacillota</taxon>
        <taxon>Bacilli</taxon>
        <taxon>Lactobacillales</taxon>
        <taxon>Carnobacteriaceae</taxon>
        <taxon>Dolosigranulum</taxon>
    </lineage>
</organism>
<name>A0A328KEJ2_9LACT</name>
<dbReference type="PANTHER" id="PTHR42831">
    <property type="entry name" value="FE-S PROTEIN MATURATION AUXILIARY FACTOR YITW"/>
    <property type="match status" value="1"/>
</dbReference>
<dbReference type="Gene3D" id="3.30.300.130">
    <property type="entry name" value="Fe-S cluster assembly (FSCA)"/>
    <property type="match status" value="1"/>
</dbReference>
<dbReference type="RefSeq" id="WP_004634568.1">
    <property type="nucleotide sequence ID" value="NZ_CAJHJL010000010.1"/>
</dbReference>
<dbReference type="PANTHER" id="PTHR42831:SF1">
    <property type="entry name" value="FE-S PROTEIN MATURATION AUXILIARY FACTOR YITW"/>
    <property type="match status" value="1"/>
</dbReference>
<dbReference type="GeneID" id="42693532"/>
<dbReference type="InterPro" id="IPR052339">
    <property type="entry name" value="Fe-S_Maturation_MIP18"/>
</dbReference>
<dbReference type="AlphaFoldDB" id="A0A328KEJ2"/>
<accession>A0A328KEJ2</accession>
<proteinExistence type="predicted"/>
<reference evidence="1 2" key="1">
    <citation type="submission" date="2017-03" db="EMBL/GenBank/DDBJ databases">
        <title>wgs assembly of Dolosigranulum pigrum KPL CDC strains.</title>
        <authorList>
            <person name="Brugger S.D."/>
            <person name="Pettigrew M."/>
            <person name="Kong Y."/>
            <person name="Lemon K.P."/>
        </authorList>
    </citation>
    <scope>NUCLEOTIDE SEQUENCE [LARGE SCALE GENOMIC DNA]</scope>
    <source>
        <strain evidence="1 2">KPL1931_CDC4294-98</strain>
    </source>
</reference>
<evidence type="ECO:0000313" key="2">
    <source>
        <dbReference type="Proteomes" id="UP000249099"/>
    </source>
</evidence>
<dbReference type="SUPFAM" id="SSF117916">
    <property type="entry name" value="Fe-S cluster assembly (FSCA) domain-like"/>
    <property type="match status" value="1"/>
</dbReference>
<dbReference type="EMBL" id="NAQV01000009">
    <property type="protein sequence ID" value="RAN64117.1"/>
    <property type="molecule type" value="Genomic_DNA"/>
</dbReference>